<dbReference type="InterPro" id="IPR036236">
    <property type="entry name" value="Znf_C2H2_sf"/>
</dbReference>
<dbReference type="SUPFAM" id="SSF57667">
    <property type="entry name" value="beta-beta-alpha zinc fingers"/>
    <property type="match status" value="1"/>
</dbReference>
<evidence type="ECO:0000259" key="1">
    <source>
        <dbReference type="PROSITE" id="PS50157"/>
    </source>
</evidence>
<dbReference type="EMBL" id="BARW01002412">
    <property type="protein sequence ID" value="GAI71097.1"/>
    <property type="molecule type" value="Genomic_DNA"/>
</dbReference>
<sequence length="75" mass="8407">MKSYGRVKMEKAIMAVMGMMLGLGVLIAVASMVQAQVPTPEYTCPICGTQFFTYDELYSHFVESHPAEDITIIWE</sequence>
<protein>
    <recommendedName>
        <fullName evidence="1">C2H2-type domain-containing protein</fullName>
    </recommendedName>
</protein>
<gene>
    <name evidence="2" type="ORF">S12H4_06751</name>
</gene>
<proteinExistence type="predicted"/>
<comment type="caution">
    <text evidence="2">The sequence shown here is derived from an EMBL/GenBank/DDBJ whole genome shotgun (WGS) entry which is preliminary data.</text>
</comment>
<dbReference type="InterPro" id="IPR013087">
    <property type="entry name" value="Znf_C2H2_type"/>
</dbReference>
<accession>X1QRC1</accession>
<reference evidence="2" key="1">
    <citation type="journal article" date="2014" name="Front. Microbiol.">
        <title>High frequency of phylogenetically diverse reductive dehalogenase-homologous genes in deep subseafloor sedimentary metagenomes.</title>
        <authorList>
            <person name="Kawai M."/>
            <person name="Futagami T."/>
            <person name="Toyoda A."/>
            <person name="Takaki Y."/>
            <person name="Nishi S."/>
            <person name="Hori S."/>
            <person name="Arai W."/>
            <person name="Tsubouchi T."/>
            <person name="Morono Y."/>
            <person name="Uchiyama I."/>
            <person name="Ito T."/>
            <person name="Fujiyama A."/>
            <person name="Inagaki F."/>
            <person name="Takami H."/>
        </authorList>
    </citation>
    <scope>NUCLEOTIDE SEQUENCE</scope>
    <source>
        <strain evidence="2">Expedition CK06-06</strain>
    </source>
</reference>
<organism evidence="2">
    <name type="scientific">marine sediment metagenome</name>
    <dbReference type="NCBI Taxonomy" id="412755"/>
    <lineage>
        <taxon>unclassified sequences</taxon>
        <taxon>metagenomes</taxon>
        <taxon>ecological metagenomes</taxon>
    </lineage>
</organism>
<dbReference type="SMART" id="SM00355">
    <property type="entry name" value="ZnF_C2H2"/>
    <property type="match status" value="1"/>
</dbReference>
<name>X1QRC1_9ZZZZ</name>
<dbReference type="AlphaFoldDB" id="X1QRC1"/>
<dbReference type="PROSITE" id="PS50157">
    <property type="entry name" value="ZINC_FINGER_C2H2_2"/>
    <property type="match status" value="1"/>
</dbReference>
<evidence type="ECO:0000313" key="2">
    <source>
        <dbReference type="EMBL" id="GAI71097.1"/>
    </source>
</evidence>
<feature type="domain" description="C2H2-type" evidence="1">
    <location>
        <begin position="42"/>
        <end position="70"/>
    </location>
</feature>
<dbReference type="PROSITE" id="PS00028">
    <property type="entry name" value="ZINC_FINGER_C2H2_1"/>
    <property type="match status" value="1"/>
</dbReference>